<evidence type="ECO:0008006" key="5">
    <source>
        <dbReference type="Google" id="ProtNLM"/>
    </source>
</evidence>
<evidence type="ECO:0000256" key="1">
    <source>
        <dbReference type="ARBA" id="ARBA00008710"/>
    </source>
</evidence>
<dbReference type="PANTHER" id="PTHR39428:SF1">
    <property type="entry name" value="F420H(2)-DEPENDENT QUINONE REDUCTASE RV1261C"/>
    <property type="match status" value="1"/>
</dbReference>
<dbReference type="InterPro" id="IPR004378">
    <property type="entry name" value="F420H2_quin_Rdtase"/>
</dbReference>
<keyword evidence="4" id="KW-1185">Reference proteome</keyword>
<dbReference type="Gene3D" id="2.30.110.10">
    <property type="entry name" value="Electron Transport, Fmn-binding Protein, Chain A"/>
    <property type="match status" value="1"/>
</dbReference>
<dbReference type="Pfam" id="PF04075">
    <property type="entry name" value="F420H2_quin_red"/>
    <property type="match status" value="1"/>
</dbReference>
<evidence type="ECO:0000313" key="4">
    <source>
        <dbReference type="Proteomes" id="UP001500886"/>
    </source>
</evidence>
<protein>
    <recommendedName>
        <fullName evidence="5">Nitroreductase family deazaflavin-dependent oxidoreductase</fullName>
    </recommendedName>
</protein>
<reference evidence="3 4" key="1">
    <citation type="journal article" date="2019" name="Int. J. Syst. Evol. Microbiol.">
        <title>The Global Catalogue of Microorganisms (GCM) 10K type strain sequencing project: providing services to taxonomists for standard genome sequencing and annotation.</title>
        <authorList>
            <consortium name="The Broad Institute Genomics Platform"/>
            <consortium name="The Broad Institute Genome Sequencing Center for Infectious Disease"/>
            <person name="Wu L."/>
            <person name="Ma J."/>
        </authorList>
    </citation>
    <scope>NUCLEOTIDE SEQUENCE [LARGE SCALE GENOMIC DNA]</scope>
    <source>
        <strain evidence="3 4">JCM 4542</strain>
    </source>
</reference>
<dbReference type="RefSeq" id="WP_344433490.1">
    <property type="nucleotide sequence ID" value="NZ_BAAASL010000003.1"/>
</dbReference>
<dbReference type="Proteomes" id="UP001500886">
    <property type="component" value="Unassembled WGS sequence"/>
</dbReference>
<accession>A0ABN3TLK0</accession>
<evidence type="ECO:0000313" key="3">
    <source>
        <dbReference type="EMBL" id="GAA2710419.1"/>
    </source>
</evidence>
<dbReference type="EMBL" id="BAAASL010000003">
    <property type="protein sequence ID" value="GAA2710419.1"/>
    <property type="molecule type" value="Genomic_DNA"/>
</dbReference>
<dbReference type="InterPro" id="IPR012349">
    <property type="entry name" value="Split_barrel_FMN-bd"/>
</dbReference>
<sequence>MSSRGSDGGSSGNRPVHPALARAGATRAFLLLAPHVLPRLDRAVHRLTGGRLLPSRLLLPTVVLTTTGHRSGRPHATPLCAYRCPDGSWLVAATNFGRPGHPHWSTNLLRTPRATVTWRGVAHPVRAHLLSPAAQRAERARILAVLPVYDLYAARAAGRGVRVFRLQLLTR</sequence>
<comment type="caution">
    <text evidence="3">The sequence shown here is derived from an EMBL/GenBank/DDBJ whole genome shotgun (WGS) entry which is preliminary data.</text>
</comment>
<comment type="catalytic activity">
    <reaction evidence="2">
        <text>oxidized coenzyme F420-(gamma-L-Glu)(n) + a quinol + H(+) = reduced coenzyme F420-(gamma-L-Glu)(n) + a quinone</text>
        <dbReference type="Rhea" id="RHEA:39663"/>
        <dbReference type="Rhea" id="RHEA-COMP:12939"/>
        <dbReference type="Rhea" id="RHEA-COMP:14378"/>
        <dbReference type="ChEBI" id="CHEBI:15378"/>
        <dbReference type="ChEBI" id="CHEBI:24646"/>
        <dbReference type="ChEBI" id="CHEBI:132124"/>
        <dbReference type="ChEBI" id="CHEBI:133980"/>
        <dbReference type="ChEBI" id="CHEBI:139511"/>
    </reaction>
</comment>
<gene>
    <name evidence="3" type="ORF">GCM10010315_10300</name>
</gene>
<proteinExistence type="inferred from homology"/>
<evidence type="ECO:0000256" key="2">
    <source>
        <dbReference type="ARBA" id="ARBA00049106"/>
    </source>
</evidence>
<dbReference type="SUPFAM" id="SSF50475">
    <property type="entry name" value="FMN-binding split barrel"/>
    <property type="match status" value="1"/>
</dbReference>
<comment type="similarity">
    <text evidence="1">Belongs to the F420H(2)-dependent quinone reductase family.</text>
</comment>
<dbReference type="NCBIfam" id="TIGR00026">
    <property type="entry name" value="hi_GC_TIGR00026"/>
    <property type="match status" value="1"/>
</dbReference>
<dbReference type="PANTHER" id="PTHR39428">
    <property type="entry name" value="F420H(2)-DEPENDENT QUINONE REDUCTASE RV1261C"/>
    <property type="match status" value="1"/>
</dbReference>
<name>A0ABN3TLK0_9ACTN</name>
<organism evidence="3 4">
    <name type="scientific">Streptomyces luteosporeus</name>
    <dbReference type="NCBI Taxonomy" id="173856"/>
    <lineage>
        <taxon>Bacteria</taxon>
        <taxon>Bacillati</taxon>
        <taxon>Actinomycetota</taxon>
        <taxon>Actinomycetes</taxon>
        <taxon>Kitasatosporales</taxon>
        <taxon>Streptomycetaceae</taxon>
        <taxon>Streptomyces</taxon>
    </lineage>
</organism>